<evidence type="ECO:0000313" key="2">
    <source>
        <dbReference type="EMBL" id="KAJ7633304.1"/>
    </source>
</evidence>
<organism evidence="2 3">
    <name type="scientific">Mycena rosella</name>
    <name type="common">Pink bonnet</name>
    <name type="synonym">Agaricus rosellus</name>
    <dbReference type="NCBI Taxonomy" id="1033263"/>
    <lineage>
        <taxon>Eukaryota</taxon>
        <taxon>Fungi</taxon>
        <taxon>Dikarya</taxon>
        <taxon>Basidiomycota</taxon>
        <taxon>Agaricomycotina</taxon>
        <taxon>Agaricomycetes</taxon>
        <taxon>Agaricomycetidae</taxon>
        <taxon>Agaricales</taxon>
        <taxon>Marasmiineae</taxon>
        <taxon>Mycenaceae</taxon>
        <taxon>Mycena</taxon>
    </lineage>
</organism>
<dbReference type="Proteomes" id="UP001221757">
    <property type="component" value="Unassembled WGS sequence"/>
</dbReference>
<dbReference type="EMBL" id="JARKIE010000491">
    <property type="protein sequence ID" value="KAJ7633304.1"/>
    <property type="molecule type" value="Genomic_DNA"/>
</dbReference>
<keyword evidence="3" id="KW-1185">Reference proteome</keyword>
<protein>
    <submittedName>
        <fullName evidence="2">Uncharacterized protein</fullName>
    </submittedName>
</protein>
<sequence length="173" mass="19349">MILPRYLLVLLPNVPALRILLIWTLRHRAYISPVPYGKPPPLHFLRIHNAAETTPFAYLFWDSRRYNRLGDYSPDLEDVCAALDFPISRYARGELGKIPVQPCLYRGITVNLPLRKETNGTESDPNRSSTTNAYMLEAGSKDPEHYDNSVGAGGDDEIAEARPVSHAADGTTN</sequence>
<gene>
    <name evidence="2" type="ORF">B0H17DRAFT_1149948</name>
</gene>
<proteinExistence type="predicted"/>
<evidence type="ECO:0000313" key="3">
    <source>
        <dbReference type="Proteomes" id="UP001221757"/>
    </source>
</evidence>
<evidence type="ECO:0000256" key="1">
    <source>
        <dbReference type="SAM" id="MobiDB-lite"/>
    </source>
</evidence>
<accession>A0AAD7FN19</accession>
<dbReference type="AlphaFoldDB" id="A0AAD7FN19"/>
<feature type="compositionally biased region" description="Polar residues" evidence="1">
    <location>
        <begin position="120"/>
        <end position="133"/>
    </location>
</feature>
<feature type="region of interest" description="Disordered" evidence="1">
    <location>
        <begin position="116"/>
        <end position="173"/>
    </location>
</feature>
<name>A0AAD7FN19_MYCRO</name>
<reference evidence="2" key="1">
    <citation type="submission" date="2023-03" db="EMBL/GenBank/DDBJ databases">
        <title>Massive genome expansion in bonnet fungi (Mycena s.s.) driven by repeated elements and novel gene families across ecological guilds.</title>
        <authorList>
            <consortium name="Lawrence Berkeley National Laboratory"/>
            <person name="Harder C.B."/>
            <person name="Miyauchi S."/>
            <person name="Viragh M."/>
            <person name="Kuo A."/>
            <person name="Thoen E."/>
            <person name="Andreopoulos B."/>
            <person name="Lu D."/>
            <person name="Skrede I."/>
            <person name="Drula E."/>
            <person name="Henrissat B."/>
            <person name="Morin E."/>
            <person name="Kohler A."/>
            <person name="Barry K."/>
            <person name="LaButti K."/>
            <person name="Morin E."/>
            <person name="Salamov A."/>
            <person name="Lipzen A."/>
            <person name="Mereny Z."/>
            <person name="Hegedus B."/>
            <person name="Baldrian P."/>
            <person name="Stursova M."/>
            <person name="Weitz H."/>
            <person name="Taylor A."/>
            <person name="Grigoriev I.V."/>
            <person name="Nagy L.G."/>
            <person name="Martin F."/>
            <person name="Kauserud H."/>
        </authorList>
    </citation>
    <scope>NUCLEOTIDE SEQUENCE</scope>
    <source>
        <strain evidence="2">CBHHK067</strain>
    </source>
</reference>
<comment type="caution">
    <text evidence="2">The sequence shown here is derived from an EMBL/GenBank/DDBJ whole genome shotgun (WGS) entry which is preliminary data.</text>
</comment>